<sequence>MLKECQQFFLCFFAKDVVIVDLGLVDEVCPFQRLWYGMEAVLIFDNVIVHIRAYKQGEDIKAFTD</sequence>
<name>A0A0F3GYG4_9BACT</name>
<evidence type="ECO:0000313" key="2">
    <source>
        <dbReference type="Proteomes" id="UP000033423"/>
    </source>
</evidence>
<proteinExistence type="predicted"/>
<dbReference type="Proteomes" id="UP000033423">
    <property type="component" value="Unassembled WGS sequence"/>
</dbReference>
<keyword evidence="2" id="KW-1185">Reference proteome</keyword>
<protein>
    <submittedName>
        <fullName evidence="1">Uncharacterized protein</fullName>
    </submittedName>
</protein>
<organism evidence="1 2">
    <name type="scientific">Candidatus Magnetobacterium bavaricum</name>
    <dbReference type="NCBI Taxonomy" id="29290"/>
    <lineage>
        <taxon>Bacteria</taxon>
        <taxon>Pseudomonadati</taxon>
        <taxon>Nitrospirota</taxon>
        <taxon>Thermodesulfovibrionia</taxon>
        <taxon>Thermodesulfovibrionales</taxon>
        <taxon>Candidatus Magnetobacteriaceae</taxon>
        <taxon>Candidatus Magnetobacterium</taxon>
    </lineage>
</organism>
<dbReference type="AlphaFoldDB" id="A0A0F3GYG4"/>
<dbReference type="EMBL" id="LACI01000364">
    <property type="protein sequence ID" value="KJU87009.1"/>
    <property type="molecule type" value="Genomic_DNA"/>
</dbReference>
<reference evidence="1 2" key="1">
    <citation type="submission" date="2015-02" db="EMBL/GenBank/DDBJ databases">
        <title>Single-cell genomics of uncultivated deep-branching MTB reveals a conserved set of magnetosome genes.</title>
        <authorList>
            <person name="Kolinko S."/>
            <person name="Richter M."/>
            <person name="Glockner F.O."/>
            <person name="Brachmann A."/>
            <person name="Schuler D."/>
        </authorList>
    </citation>
    <scope>NUCLEOTIDE SEQUENCE [LARGE SCALE GENOMIC DNA]</scope>
    <source>
        <strain evidence="1">TM-1</strain>
    </source>
</reference>
<gene>
    <name evidence="1" type="ORF">MBAV_000796</name>
</gene>
<evidence type="ECO:0000313" key="1">
    <source>
        <dbReference type="EMBL" id="KJU87009.1"/>
    </source>
</evidence>
<accession>A0A0F3GYG4</accession>
<comment type="caution">
    <text evidence="1">The sequence shown here is derived from an EMBL/GenBank/DDBJ whole genome shotgun (WGS) entry which is preliminary data.</text>
</comment>